<evidence type="ECO:0000256" key="7">
    <source>
        <dbReference type="SAM" id="Phobius"/>
    </source>
</evidence>
<keyword evidence="4 7" id="KW-1133">Transmembrane helix</keyword>
<dbReference type="EMBL" id="CP060394">
    <property type="protein sequence ID" value="QNI30705.1"/>
    <property type="molecule type" value="Genomic_DNA"/>
</dbReference>
<keyword evidence="3 7" id="KW-0812">Transmembrane</keyword>
<feature type="transmembrane region" description="Helical" evidence="7">
    <location>
        <begin position="43"/>
        <end position="68"/>
    </location>
</feature>
<comment type="similarity">
    <text evidence="6">Belongs to the ABC-4 integral membrane protein family.</text>
</comment>
<dbReference type="GO" id="GO:0005886">
    <property type="term" value="C:plasma membrane"/>
    <property type="evidence" value="ECO:0007669"/>
    <property type="project" value="UniProtKB-SubCell"/>
</dbReference>
<accession>A0A7G8BDT5</accession>
<name>A0A7G8BDT5_9BACT</name>
<keyword evidence="10" id="KW-1185">Reference proteome</keyword>
<dbReference type="Pfam" id="PF02687">
    <property type="entry name" value="FtsX"/>
    <property type="match status" value="1"/>
</dbReference>
<dbReference type="PANTHER" id="PTHR30572">
    <property type="entry name" value="MEMBRANE COMPONENT OF TRANSPORTER-RELATED"/>
    <property type="match status" value="1"/>
</dbReference>
<evidence type="ECO:0000256" key="5">
    <source>
        <dbReference type="ARBA" id="ARBA00023136"/>
    </source>
</evidence>
<dbReference type="InterPro" id="IPR050250">
    <property type="entry name" value="Macrolide_Exporter_MacB"/>
</dbReference>
<evidence type="ECO:0000256" key="4">
    <source>
        <dbReference type="ARBA" id="ARBA00022989"/>
    </source>
</evidence>
<dbReference type="KEGG" id="adin:H7849_16420"/>
<organism evidence="9 10">
    <name type="scientific">Alloacidobacterium dinghuense</name>
    <dbReference type="NCBI Taxonomy" id="2763107"/>
    <lineage>
        <taxon>Bacteria</taxon>
        <taxon>Pseudomonadati</taxon>
        <taxon>Acidobacteriota</taxon>
        <taxon>Terriglobia</taxon>
        <taxon>Terriglobales</taxon>
        <taxon>Acidobacteriaceae</taxon>
        <taxon>Alloacidobacterium</taxon>
    </lineage>
</organism>
<dbReference type="GO" id="GO:0022857">
    <property type="term" value="F:transmembrane transporter activity"/>
    <property type="evidence" value="ECO:0007669"/>
    <property type="project" value="TreeGrafter"/>
</dbReference>
<dbReference type="PANTHER" id="PTHR30572:SF4">
    <property type="entry name" value="ABC TRANSPORTER PERMEASE YTRF"/>
    <property type="match status" value="1"/>
</dbReference>
<comment type="subcellular location">
    <subcellularLocation>
        <location evidence="1">Cell membrane</location>
        <topology evidence="1">Multi-pass membrane protein</topology>
    </subcellularLocation>
</comment>
<evidence type="ECO:0000256" key="2">
    <source>
        <dbReference type="ARBA" id="ARBA00022475"/>
    </source>
</evidence>
<protein>
    <submittedName>
        <fullName evidence="9">FtsX-like permease family protein</fullName>
    </submittedName>
</protein>
<evidence type="ECO:0000259" key="8">
    <source>
        <dbReference type="Pfam" id="PF02687"/>
    </source>
</evidence>
<dbReference type="RefSeq" id="WP_186740759.1">
    <property type="nucleotide sequence ID" value="NZ_CP060394.1"/>
</dbReference>
<evidence type="ECO:0000313" key="9">
    <source>
        <dbReference type="EMBL" id="QNI30705.1"/>
    </source>
</evidence>
<evidence type="ECO:0000313" key="10">
    <source>
        <dbReference type="Proteomes" id="UP000515312"/>
    </source>
</evidence>
<evidence type="ECO:0000256" key="1">
    <source>
        <dbReference type="ARBA" id="ARBA00004651"/>
    </source>
</evidence>
<feature type="transmembrane region" description="Helical" evidence="7">
    <location>
        <begin position="74"/>
        <end position="98"/>
    </location>
</feature>
<dbReference type="Proteomes" id="UP000515312">
    <property type="component" value="Chromosome"/>
</dbReference>
<feature type="domain" description="ABC3 transporter permease C-terminal" evidence="8">
    <location>
        <begin position="6"/>
        <end position="103"/>
    </location>
</feature>
<dbReference type="InterPro" id="IPR003838">
    <property type="entry name" value="ABC3_permease_C"/>
</dbReference>
<reference evidence="9 10" key="1">
    <citation type="submission" date="2020-08" db="EMBL/GenBank/DDBJ databases">
        <title>Edaphobacter telluris sp. nov. and Acidobacterium dinghuensis sp. nov., two acidobacteria isolated from forest soil.</title>
        <authorList>
            <person name="Fu J."/>
            <person name="Qiu L."/>
        </authorList>
    </citation>
    <scope>NUCLEOTIDE SEQUENCE [LARGE SCALE GENOMIC DNA]</scope>
    <source>
        <strain evidence="9">4Y35</strain>
    </source>
</reference>
<gene>
    <name evidence="9" type="ORF">H7849_16420</name>
</gene>
<proteinExistence type="inferred from homology"/>
<evidence type="ECO:0000256" key="3">
    <source>
        <dbReference type="ARBA" id="ARBA00022692"/>
    </source>
</evidence>
<dbReference type="AlphaFoldDB" id="A0A7G8BDT5"/>
<keyword evidence="2" id="KW-1003">Cell membrane</keyword>
<keyword evidence="5 7" id="KW-0472">Membrane</keyword>
<evidence type="ECO:0000256" key="6">
    <source>
        <dbReference type="ARBA" id="ARBA00038076"/>
    </source>
</evidence>
<sequence>MGVSGTLALFVARRTKEIGIRIALGATREAILRHSLYRGMAPVLTGVAIGIIAAFFCTHALAGMLFAVNVTDPLTFVAIALFLSLVALIACCIPGRLATRIDPMKALRAD</sequence>